<dbReference type="SUPFAM" id="SSF51338">
    <property type="entry name" value="Composite domain of metallo-dependent hydrolases"/>
    <property type="match status" value="1"/>
</dbReference>
<dbReference type="InterPro" id="IPR013108">
    <property type="entry name" value="Amidohydro_3"/>
</dbReference>
<evidence type="ECO:0000259" key="1">
    <source>
        <dbReference type="Pfam" id="PF07969"/>
    </source>
</evidence>
<dbReference type="InterPro" id="IPR011059">
    <property type="entry name" value="Metal-dep_hydrolase_composite"/>
</dbReference>
<protein>
    <recommendedName>
        <fullName evidence="1">Amidohydrolase 3 domain-containing protein</fullName>
    </recommendedName>
</protein>
<gene>
    <name evidence="2" type="ORF">METZ01_LOCUS119012</name>
</gene>
<dbReference type="Gene3D" id="3.20.20.140">
    <property type="entry name" value="Metal-dependent hydrolases"/>
    <property type="match status" value="2"/>
</dbReference>
<dbReference type="GO" id="GO:0016810">
    <property type="term" value="F:hydrolase activity, acting on carbon-nitrogen (but not peptide) bonds"/>
    <property type="evidence" value="ECO:0007669"/>
    <property type="project" value="InterPro"/>
</dbReference>
<feature type="domain" description="Amidohydrolase 3" evidence="1">
    <location>
        <begin position="64"/>
        <end position="376"/>
    </location>
</feature>
<dbReference type="InterPro" id="IPR033932">
    <property type="entry name" value="YtcJ-like"/>
</dbReference>
<dbReference type="AlphaFoldDB" id="A0A381XN83"/>
<dbReference type="CDD" id="cd01300">
    <property type="entry name" value="YtcJ_like"/>
    <property type="match status" value="1"/>
</dbReference>
<accession>A0A381XN83</accession>
<proteinExistence type="predicted"/>
<feature type="non-terminal residue" evidence="2">
    <location>
        <position position="378"/>
    </location>
</feature>
<dbReference type="PANTHER" id="PTHR22642">
    <property type="entry name" value="IMIDAZOLONEPROPIONASE"/>
    <property type="match status" value="1"/>
</dbReference>
<evidence type="ECO:0000313" key="2">
    <source>
        <dbReference type="EMBL" id="SVA66158.1"/>
    </source>
</evidence>
<organism evidence="2">
    <name type="scientific">marine metagenome</name>
    <dbReference type="NCBI Taxonomy" id="408172"/>
    <lineage>
        <taxon>unclassified sequences</taxon>
        <taxon>metagenomes</taxon>
        <taxon>ecological metagenomes</taxon>
    </lineage>
</organism>
<dbReference type="SUPFAM" id="SSF51556">
    <property type="entry name" value="Metallo-dependent hydrolases"/>
    <property type="match status" value="1"/>
</dbReference>
<dbReference type="Pfam" id="PF07969">
    <property type="entry name" value="Amidohydro_3"/>
    <property type="match status" value="1"/>
</dbReference>
<sequence>MKNGALVKQSYIAISIIFMISCKQNQVTVFNNCVIPLYPKANSITCANGKIISIGKDLTGDKSVDLERGVVYPGFMDAHMHLVGYGNAMEILNLVGTKSVAEINQIVSDVYDGSGRWILGRGWDQNDWEEVHYPTKKMLDTVAGDQPVYLRRIDGHAAWVNSKVLSICGIDRNTQDPTGGKIIHDGNGNPTGILIDNAMDLINNFIPANNRDDKLRQIKNAIRKLNQFGLTAIHDAGTDIETIQILKELIEKEQLTIRVNAMLNNNPEDYLEILDKGPDITDKLLSVRTIKIYFDGAMGSRGAALLEPYADDPQNMGLSLTDVKNITEKVSQFNAAGFQVAIHCIGDRANRIALDIFEQSGTHNARNRIEHAQIIHSD</sequence>
<reference evidence="2" key="1">
    <citation type="submission" date="2018-05" db="EMBL/GenBank/DDBJ databases">
        <authorList>
            <person name="Lanie J.A."/>
            <person name="Ng W.-L."/>
            <person name="Kazmierczak K.M."/>
            <person name="Andrzejewski T.M."/>
            <person name="Davidsen T.M."/>
            <person name="Wayne K.J."/>
            <person name="Tettelin H."/>
            <person name="Glass J.I."/>
            <person name="Rusch D."/>
            <person name="Podicherti R."/>
            <person name="Tsui H.-C.T."/>
            <person name="Winkler M.E."/>
        </authorList>
    </citation>
    <scope>NUCLEOTIDE SEQUENCE</scope>
</reference>
<dbReference type="InterPro" id="IPR032466">
    <property type="entry name" value="Metal_Hydrolase"/>
</dbReference>
<dbReference type="PROSITE" id="PS51257">
    <property type="entry name" value="PROKAR_LIPOPROTEIN"/>
    <property type="match status" value="1"/>
</dbReference>
<dbReference type="Gene3D" id="3.10.310.70">
    <property type="match status" value="1"/>
</dbReference>
<name>A0A381XN83_9ZZZZ</name>
<dbReference type="EMBL" id="UINC01015768">
    <property type="protein sequence ID" value="SVA66158.1"/>
    <property type="molecule type" value="Genomic_DNA"/>
</dbReference>
<dbReference type="PANTHER" id="PTHR22642:SF2">
    <property type="entry name" value="PROTEIN LONG AFTER FAR-RED 3"/>
    <property type="match status" value="1"/>
</dbReference>